<proteinExistence type="predicted"/>
<keyword evidence="3" id="KW-1185">Reference proteome</keyword>
<evidence type="ECO:0000313" key="2">
    <source>
        <dbReference type="EMBL" id="GLI43197.1"/>
    </source>
</evidence>
<accession>A0A9W6LGP1</accession>
<comment type="caution">
    <text evidence="2">The sequence shown here is derived from an EMBL/GenBank/DDBJ whole genome shotgun (WGS) entry which is preliminary data.</text>
</comment>
<organism evidence="2 3">
    <name type="scientific">Glycomyces algeriensis</name>
    <dbReference type="NCBI Taxonomy" id="256037"/>
    <lineage>
        <taxon>Bacteria</taxon>
        <taxon>Bacillati</taxon>
        <taxon>Actinomycetota</taxon>
        <taxon>Actinomycetes</taxon>
        <taxon>Glycomycetales</taxon>
        <taxon>Glycomycetaceae</taxon>
        <taxon>Glycomyces</taxon>
    </lineage>
</organism>
<evidence type="ECO:0000313" key="3">
    <source>
        <dbReference type="Proteomes" id="UP001144313"/>
    </source>
</evidence>
<dbReference type="EMBL" id="BSDT01000001">
    <property type="protein sequence ID" value="GLI43197.1"/>
    <property type="molecule type" value="Genomic_DNA"/>
</dbReference>
<protein>
    <submittedName>
        <fullName evidence="2">Uncharacterized protein</fullName>
    </submittedName>
</protein>
<evidence type="ECO:0000256" key="1">
    <source>
        <dbReference type="SAM" id="MobiDB-lite"/>
    </source>
</evidence>
<dbReference type="Proteomes" id="UP001144313">
    <property type="component" value="Unassembled WGS sequence"/>
</dbReference>
<sequence>MQMSESFGQEPARPPPAPAGDAVRERPCTAVDTARAGDDDRPRAPLPRWNPLGAPAPGKYGGADRSAQADGRATLRRSY</sequence>
<dbReference type="AlphaFoldDB" id="A0A9W6LGP1"/>
<feature type="region of interest" description="Disordered" evidence="1">
    <location>
        <begin position="1"/>
        <end position="79"/>
    </location>
</feature>
<name>A0A9W6LGP1_9ACTN</name>
<reference evidence="2" key="1">
    <citation type="submission" date="2022-12" db="EMBL/GenBank/DDBJ databases">
        <title>Reference genome sequencing for broad-spectrum identification of bacterial and archaeal isolates by mass spectrometry.</title>
        <authorList>
            <person name="Sekiguchi Y."/>
            <person name="Tourlousse D.M."/>
        </authorList>
    </citation>
    <scope>NUCLEOTIDE SEQUENCE</scope>
    <source>
        <strain evidence="2">LLR39Z86</strain>
    </source>
</reference>
<gene>
    <name evidence="2" type="ORF">GALLR39Z86_30470</name>
</gene>